<keyword evidence="8" id="KW-0175">Coiled coil</keyword>
<dbReference type="EC" id="2.7.13.3" evidence="2"/>
<evidence type="ECO:0000313" key="11">
    <source>
        <dbReference type="EMBL" id="NWJ47543.1"/>
    </source>
</evidence>
<evidence type="ECO:0000256" key="5">
    <source>
        <dbReference type="ARBA" id="ARBA00022777"/>
    </source>
</evidence>
<dbReference type="RefSeq" id="WP_341471338.1">
    <property type="nucleotide sequence ID" value="NZ_CP128400.1"/>
</dbReference>
<feature type="domain" description="Histidine kinase" evidence="9">
    <location>
        <begin position="156"/>
        <end position="371"/>
    </location>
</feature>
<dbReference type="Pfam" id="PF02518">
    <property type="entry name" value="HATPase_c"/>
    <property type="match status" value="1"/>
</dbReference>
<dbReference type="FunFam" id="3.30.565.10:FF:000006">
    <property type="entry name" value="Sensor histidine kinase WalK"/>
    <property type="match status" value="1"/>
</dbReference>
<dbReference type="CDD" id="cd00082">
    <property type="entry name" value="HisKA"/>
    <property type="match status" value="1"/>
</dbReference>
<dbReference type="PANTHER" id="PTHR43547:SF2">
    <property type="entry name" value="HYBRID SIGNAL TRANSDUCTION HISTIDINE KINASE C"/>
    <property type="match status" value="1"/>
</dbReference>
<keyword evidence="14" id="KW-1185">Reference proteome</keyword>
<dbReference type="InterPro" id="IPR004358">
    <property type="entry name" value="Sig_transdc_His_kin-like_C"/>
</dbReference>
<dbReference type="PRINTS" id="PR00344">
    <property type="entry name" value="BCTRLSENSOR"/>
</dbReference>
<keyword evidence="12" id="KW-0067">ATP-binding</keyword>
<comment type="catalytic activity">
    <reaction evidence="1">
        <text>ATP + protein L-histidine = ADP + protein N-phospho-L-histidine.</text>
        <dbReference type="EC" id="2.7.13.3"/>
    </reaction>
</comment>
<keyword evidence="5" id="KW-0418">Kinase</keyword>
<dbReference type="Proteomes" id="UP001431572">
    <property type="component" value="Chromosome 2"/>
</dbReference>
<evidence type="ECO:0000256" key="3">
    <source>
        <dbReference type="ARBA" id="ARBA00022553"/>
    </source>
</evidence>
<reference evidence="11 13" key="1">
    <citation type="submission" date="2020-06" db="EMBL/GenBank/DDBJ databases">
        <title>Anoxygenic phototrophic Chloroflexota member uses a Type I reaction center.</title>
        <authorList>
            <person name="Tsuji J.M."/>
            <person name="Shaw N.A."/>
            <person name="Nagashima S."/>
            <person name="Venkiteswaran J."/>
            <person name="Schiff S.L."/>
            <person name="Hanada S."/>
            <person name="Tank M."/>
            <person name="Neufeld J.D."/>
        </authorList>
    </citation>
    <scope>NUCLEOTIDE SEQUENCE [LARGE SCALE GENOMIC DNA]</scope>
    <source>
        <strain evidence="11">L227-S17</strain>
    </source>
</reference>
<dbReference type="SUPFAM" id="SSF55874">
    <property type="entry name" value="ATPase domain of HSP90 chaperone/DNA topoisomerase II/histidine kinase"/>
    <property type="match status" value="1"/>
</dbReference>
<dbReference type="PANTHER" id="PTHR43547">
    <property type="entry name" value="TWO-COMPONENT HISTIDINE KINASE"/>
    <property type="match status" value="1"/>
</dbReference>
<keyword evidence="4" id="KW-0808">Transferase</keyword>
<dbReference type="Gene3D" id="1.10.287.130">
    <property type="match status" value="1"/>
</dbReference>
<dbReference type="GO" id="GO:0005524">
    <property type="term" value="F:ATP binding"/>
    <property type="evidence" value="ECO:0007669"/>
    <property type="project" value="UniProtKB-KW"/>
</dbReference>
<evidence type="ECO:0000256" key="8">
    <source>
        <dbReference type="SAM" id="Coils"/>
    </source>
</evidence>
<protein>
    <recommendedName>
        <fullName evidence="2">histidine kinase</fullName>
        <ecNumber evidence="2">2.7.13.3</ecNumber>
    </recommendedName>
</protein>
<feature type="modified residue" description="4-aspartylphosphate" evidence="7">
    <location>
        <position position="52"/>
    </location>
</feature>
<dbReference type="InterPro" id="IPR036890">
    <property type="entry name" value="HATPase_C_sf"/>
</dbReference>
<gene>
    <name evidence="11" type="ORF">HXX08_16920</name>
    <name evidence="12" type="ORF">OZ401_003067</name>
</gene>
<dbReference type="InterPro" id="IPR036097">
    <property type="entry name" value="HisK_dim/P_sf"/>
</dbReference>
<dbReference type="PROSITE" id="PS50110">
    <property type="entry name" value="RESPONSE_REGULATORY"/>
    <property type="match status" value="1"/>
</dbReference>
<organism evidence="11 13">
    <name type="scientific">Candidatus Chlorohelix allophototropha</name>
    <dbReference type="NCBI Taxonomy" id="3003348"/>
    <lineage>
        <taxon>Bacteria</taxon>
        <taxon>Bacillati</taxon>
        <taxon>Chloroflexota</taxon>
        <taxon>Chloroflexia</taxon>
        <taxon>Candidatus Chloroheliales</taxon>
        <taxon>Candidatus Chloroheliaceae</taxon>
        <taxon>Candidatus Chlorohelix</taxon>
    </lineage>
</organism>
<dbReference type="Proteomes" id="UP000521676">
    <property type="component" value="Unassembled WGS sequence"/>
</dbReference>
<sequence>MTCILVIDDEAPLLEEVSENLRFEGYVVLSASDGQQGLELAIGEVPDLIICDVLMPKLDGYGVLLGVRAEPKLVNVPFIFLTARTEKNDIRRGMALGADDYLTKPFTLSELLESIKARLEKKQILERDYEQKLEDLSQSLIQAEERFKIKSKFISMFSHEFRTPLTVIISSINLIRDYSDKLTLEEHQIYLKHAESAALRLSQALDDILLIGQLETSRFNFRPELIDISNYAESIISEMRLTMGAKHKVVFASNFHGVLLADLKLIRQIFSNLISNAIKYSSFGSKVLIEIVAEGDNCVIKVKDEGIGIPPEDQANLFEPFHRANNVGEITGTGLGLLITKQAVEMHKGVITFESTSGIGTTFYISIPCNTTSN</sequence>
<dbReference type="InterPro" id="IPR001789">
    <property type="entry name" value="Sig_transdc_resp-reg_receiver"/>
</dbReference>
<feature type="domain" description="Response regulatory" evidence="10">
    <location>
        <begin position="3"/>
        <end position="119"/>
    </location>
</feature>
<evidence type="ECO:0000256" key="4">
    <source>
        <dbReference type="ARBA" id="ARBA00022679"/>
    </source>
</evidence>
<evidence type="ECO:0000259" key="10">
    <source>
        <dbReference type="PROSITE" id="PS50110"/>
    </source>
</evidence>
<dbReference type="Pfam" id="PF00072">
    <property type="entry name" value="Response_reg"/>
    <property type="match status" value="1"/>
</dbReference>
<keyword evidence="3 7" id="KW-0597">Phosphoprotein</keyword>
<feature type="coiled-coil region" evidence="8">
    <location>
        <begin position="112"/>
        <end position="146"/>
    </location>
</feature>
<reference evidence="12" key="2">
    <citation type="journal article" date="2024" name="Nature">
        <title>Anoxygenic phototroph of the Chloroflexota uses a type I reaction centre.</title>
        <authorList>
            <person name="Tsuji J.M."/>
            <person name="Shaw N.A."/>
            <person name="Nagashima S."/>
            <person name="Venkiteswaran J.J."/>
            <person name="Schiff S.L."/>
            <person name="Watanabe T."/>
            <person name="Fukui M."/>
            <person name="Hanada S."/>
            <person name="Tank M."/>
            <person name="Neufeld J.D."/>
        </authorList>
    </citation>
    <scope>NUCLEOTIDE SEQUENCE</scope>
    <source>
        <strain evidence="12">L227-S17</strain>
    </source>
</reference>
<evidence type="ECO:0000313" key="13">
    <source>
        <dbReference type="Proteomes" id="UP000521676"/>
    </source>
</evidence>
<evidence type="ECO:0000259" key="9">
    <source>
        <dbReference type="PROSITE" id="PS50109"/>
    </source>
</evidence>
<name>A0A8T7M653_9CHLR</name>
<proteinExistence type="predicted"/>
<dbReference type="CDD" id="cd00075">
    <property type="entry name" value="HATPase"/>
    <property type="match status" value="1"/>
</dbReference>
<dbReference type="GO" id="GO:0000155">
    <property type="term" value="F:phosphorelay sensor kinase activity"/>
    <property type="evidence" value="ECO:0007669"/>
    <property type="project" value="InterPro"/>
</dbReference>
<dbReference type="Gene3D" id="3.40.50.2300">
    <property type="match status" value="1"/>
</dbReference>
<dbReference type="SMART" id="SM00388">
    <property type="entry name" value="HisKA"/>
    <property type="match status" value="1"/>
</dbReference>
<dbReference type="InterPro" id="IPR005467">
    <property type="entry name" value="His_kinase_dom"/>
</dbReference>
<evidence type="ECO:0000313" key="12">
    <source>
        <dbReference type="EMBL" id="WJW69454.1"/>
    </source>
</evidence>
<dbReference type="InterPro" id="IPR003661">
    <property type="entry name" value="HisK_dim/P_dom"/>
</dbReference>
<dbReference type="InterPro" id="IPR011006">
    <property type="entry name" value="CheY-like_superfamily"/>
</dbReference>
<dbReference type="Pfam" id="PF00512">
    <property type="entry name" value="HisKA"/>
    <property type="match status" value="1"/>
</dbReference>
<dbReference type="Gene3D" id="3.30.565.10">
    <property type="entry name" value="Histidine kinase-like ATPase, C-terminal domain"/>
    <property type="match status" value="1"/>
</dbReference>
<dbReference type="SUPFAM" id="SSF47384">
    <property type="entry name" value="Homodimeric domain of signal transducing histidine kinase"/>
    <property type="match status" value="1"/>
</dbReference>
<accession>A0A8T7M653</accession>
<evidence type="ECO:0000256" key="2">
    <source>
        <dbReference type="ARBA" id="ARBA00012438"/>
    </source>
</evidence>
<dbReference type="InterPro" id="IPR003594">
    <property type="entry name" value="HATPase_dom"/>
</dbReference>
<dbReference type="PROSITE" id="PS50109">
    <property type="entry name" value="HIS_KIN"/>
    <property type="match status" value="1"/>
</dbReference>
<dbReference type="SMART" id="SM00387">
    <property type="entry name" value="HATPase_c"/>
    <property type="match status" value="1"/>
</dbReference>
<dbReference type="CDD" id="cd17574">
    <property type="entry name" value="REC_OmpR"/>
    <property type="match status" value="1"/>
</dbReference>
<evidence type="ECO:0000313" key="14">
    <source>
        <dbReference type="Proteomes" id="UP001431572"/>
    </source>
</evidence>
<dbReference type="SUPFAM" id="SSF52172">
    <property type="entry name" value="CheY-like"/>
    <property type="match status" value="1"/>
</dbReference>
<dbReference type="EMBL" id="CP128400">
    <property type="protein sequence ID" value="WJW69454.1"/>
    <property type="molecule type" value="Genomic_DNA"/>
</dbReference>
<keyword evidence="6" id="KW-0902">Two-component regulatory system</keyword>
<evidence type="ECO:0000256" key="1">
    <source>
        <dbReference type="ARBA" id="ARBA00000085"/>
    </source>
</evidence>
<evidence type="ECO:0000256" key="7">
    <source>
        <dbReference type="PROSITE-ProRule" id="PRU00169"/>
    </source>
</evidence>
<dbReference type="EMBL" id="JACATZ010000003">
    <property type="protein sequence ID" value="NWJ47543.1"/>
    <property type="molecule type" value="Genomic_DNA"/>
</dbReference>
<keyword evidence="12" id="KW-0547">Nucleotide-binding</keyword>
<dbReference type="SMART" id="SM00448">
    <property type="entry name" value="REC"/>
    <property type="match status" value="1"/>
</dbReference>
<evidence type="ECO:0000256" key="6">
    <source>
        <dbReference type="ARBA" id="ARBA00023012"/>
    </source>
</evidence>
<dbReference type="AlphaFoldDB" id="A0A8T7M653"/>